<dbReference type="Gene3D" id="3.40.50.1820">
    <property type="entry name" value="alpha/beta hydrolase"/>
    <property type="match status" value="1"/>
</dbReference>
<name>Q22WB7_TETTS</name>
<evidence type="ECO:0000256" key="1">
    <source>
        <dbReference type="ARBA" id="ARBA00010701"/>
    </source>
</evidence>
<evidence type="ECO:0000256" key="8">
    <source>
        <dbReference type="PIRSR" id="PIRSR000862-1"/>
    </source>
</evidence>
<dbReference type="ESTHER" id="tetts-q22wb7">
    <property type="family name" value="Acidic_Lipase"/>
</dbReference>
<dbReference type="KEGG" id="tet:TTHERM_00158170"/>
<dbReference type="eggNOG" id="KOG2624">
    <property type="taxonomic scope" value="Eukaryota"/>
</dbReference>
<dbReference type="HOGENOM" id="CLU_010974_0_0_1"/>
<reference evidence="13" key="1">
    <citation type="journal article" date="2006" name="PLoS Biol.">
        <title>Macronuclear genome sequence of the ciliate Tetrahymena thermophila, a model eukaryote.</title>
        <authorList>
            <person name="Eisen J.A."/>
            <person name="Coyne R.S."/>
            <person name="Wu M."/>
            <person name="Wu D."/>
            <person name="Thiagarajan M."/>
            <person name="Wortman J.R."/>
            <person name="Badger J.H."/>
            <person name="Ren Q."/>
            <person name="Amedeo P."/>
            <person name="Jones K.M."/>
            <person name="Tallon L.J."/>
            <person name="Delcher A.L."/>
            <person name="Salzberg S.L."/>
            <person name="Silva J.C."/>
            <person name="Haas B.J."/>
            <person name="Majoros W.H."/>
            <person name="Farzad M."/>
            <person name="Carlton J.M."/>
            <person name="Smith R.K. Jr."/>
            <person name="Garg J."/>
            <person name="Pearlman R.E."/>
            <person name="Karrer K.M."/>
            <person name="Sun L."/>
            <person name="Manning G."/>
            <person name="Elde N.C."/>
            <person name="Turkewitz A.P."/>
            <person name="Asai D.J."/>
            <person name="Wilkes D.E."/>
            <person name="Wang Y."/>
            <person name="Cai H."/>
            <person name="Collins K."/>
            <person name="Stewart B.A."/>
            <person name="Lee S.R."/>
            <person name="Wilamowska K."/>
            <person name="Weinberg Z."/>
            <person name="Ruzzo W.L."/>
            <person name="Wloga D."/>
            <person name="Gaertig J."/>
            <person name="Frankel J."/>
            <person name="Tsao C.-C."/>
            <person name="Gorovsky M.A."/>
            <person name="Keeling P.J."/>
            <person name="Waller R.F."/>
            <person name="Patron N.J."/>
            <person name="Cherry J.M."/>
            <person name="Stover N.A."/>
            <person name="Krieger C.J."/>
            <person name="del Toro C."/>
            <person name="Ryder H.F."/>
            <person name="Williamson S.C."/>
            <person name="Barbeau R.A."/>
            <person name="Hamilton E.P."/>
            <person name="Orias E."/>
        </authorList>
    </citation>
    <scope>NUCLEOTIDE SEQUENCE [LARGE SCALE GENOMIC DNA]</scope>
    <source>
        <strain evidence="13">SB210</strain>
    </source>
</reference>
<gene>
    <name evidence="12" type="ORF">TTHERM_00158170</name>
</gene>
<keyword evidence="6" id="KW-0325">Glycoprotein</keyword>
<proteinExistence type="inferred from homology"/>
<evidence type="ECO:0000256" key="3">
    <source>
        <dbReference type="ARBA" id="ARBA00022801"/>
    </source>
</evidence>
<evidence type="ECO:0000313" key="12">
    <source>
        <dbReference type="EMBL" id="EAR89500.1"/>
    </source>
</evidence>
<dbReference type="Proteomes" id="UP000009168">
    <property type="component" value="Unassembled WGS sequence"/>
</dbReference>
<dbReference type="InterPro" id="IPR025483">
    <property type="entry name" value="Lipase_euk"/>
</dbReference>
<dbReference type="InterPro" id="IPR006693">
    <property type="entry name" value="AB_hydrolase_lipase"/>
</dbReference>
<evidence type="ECO:0000256" key="5">
    <source>
        <dbReference type="ARBA" id="ARBA00023098"/>
    </source>
</evidence>
<keyword evidence="13" id="KW-1185">Reference proteome</keyword>
<evidence type="ECO:0000313" key="13">
    <source>
        <dbReference type="Proteomes" id="UP000009168"/>
    </source>
</evidence>
<dbReference type="InterPro" id="IPR000073">
    <property type="entry name" value="AB_hydrolase_1"/>
</dbReference>
<evidence type="ECO:0000256" key="6">
    <source>
        <dbReference type="ARBA" id="ARBA00023180"/>
    </source>
</evidence>
<evidence type="ECO:0000259" key="11">
    <source>
        <dbReference type="Pfam" id="PF04083"/>
    </source>
</evidence>
<keyword evidence="3 7" id="KW-0378">Hydrolase</keyword>
<comment type="similarity">
    <text evidence="1 7">Belongs to the AB hydrolase superfamily. Lipase family.</text>
</comment>
<dbReference type="OMA" id="QYDWGTK"/>
<dbReference type="AlphaFoldDB" id="Q22WB7"/>
<dbReference type="InterPro" id="IPR029058">
    <property type="entry name" value="AB_hydrolase_fold"/>
</dbReference>
<dbReference type="FunFam" id="3.40.50.1820:FF:000057">
    <property type="entry name" value="Lipase"/>
    <property type="match status" value="1"/>
</dbReference>
<keyword evidence="9" id="KW-0472">Membrane</keyword>
<dbReference type="OrthoDB" id="8040642at2759"/>
<feature type="domain" description="Partial AB-hydrolase lipase" evidence="11">
    <location>
        <begin position="61"/>
        <end position="119"/>
    </location>
</feature>
<dbReference type="EMBL" id="GG662820">
    <property type="protein sequence ID" value="EAR89500.1"/>
    <property type="molecule type" value="Genomic_DNA"/>
</dbReference>
<feature type="domain" description="AB hydrolase-1" evidence="10">
    <location>
        <begin position="130"/>
        <end position="395"/>
    </location>
</feature>
<dbReference type="GeneID" id="7835217"/>
<keyword evidence="9" id="KW-1133">Transmembrane helix</keyword>
<evidence type="ECO:0000259" key="10">
    <source>
        <dbReference type="Pfam" id="PF00561"/>
    </source>
</evidence>
<evidence type="ECO:0000256" key="9">
    <source>
        <dbReference type="SAM" id="Phobius"/>
    </source>
</evidence>
<protein>
    <recommendedName>
        <fullName evidence="7">Lipase</fullName>
    </recommendedName>
</protein>
<dbReference type="Pfam" id="PF00561">
    <property type="entry name" value="Abhydrolase_1"/>
    <property type="match status" value="1"/>
</dbReference>
<dbReference type="SUPFAM" id="SSF53474">
    <property type="entry name" value="alpha/beta-Hydrolases"/>
    <property type="match status" value="1"/>
</dbReference>
<feature type="active site" description="Charge relay system" evidence="8">
    <location>
        <position position="362"/>
    </location>
</feature>
<keyword evidence="5" id="KW-0443">Lipid metabolism</keyword>
<dbReference type="GO" id="GO:0016042">
    <property type="term" value="P:lipid catabolic process"/>
    <property type="evidence" value="ECO:0007669"/>
    <property type="project" value="UniProtKB-KW"/>
</dbReference>
<dbReference type="STRING" id="312017.Q22WB7"/>
<feature type="active site" description="Nucleophile" evidence="8">
    <location>
        <position position="195"/>
    </location>
</feature>
<feature type="active site" description="Charge relay system" evidence="8">
    <location>
        <position position="393"/>
    </location>
</feature>
<keyword evidence="9" id="KW-0812">Transmembrane</keyword>
<keyword evidence="2" id="KW-0732">Signal</keyword>
<keyword evidence="4 7" id="KW-0442">Lipid degradation</keyword>
<dbReference type="PANTHER" id="PTHR11005">
    <property type="entry name" value="LYSOSOMAL ACID LIPASE-RELATED"/>
    <property type="match status" value="1"/>
</dbReference>
<evidence type="ECO:0000256" key="7">
    <source>
        <dbReference type="PIRNR" id="PIRNR000862"/>
    </source>
</evidence>
<dbReference type="Pfam" id="PF04083">
    <property type="entry name" value="Abhydro_lipase"/>
    <property type="match status" value="1"/>
</dbReference>
<evidence type="ECO:0000256" key="4">
    <source>
        <dbReference type="ARBA" id="ARBA00022963"/>
    </source>
</evidence>
<evidence type="ECO:0000256" key="2">
    <source>
        <dbReference type="ARBA" id="ARBA00022729"/>
    </source>
</evidence>
<dbReference type="GO" id="GO:0016788">
    <property type="term" value="F:hydrolase activity, acting on ester bonds"/>
    <property type="evidence" value="ECO:0007669"/>
    <property type="project" value="InterPro"/>
</dbReference>
<organism evidence="12 13">
    <name type="scientific">Tetrahymena thermophila (strain SB210)</name>
    <dbReference type="NCBI Taxonomy" id="312017"/>
    <lineage>
        <taxon>Eukaryota</taxon>
        <taxon>Sar</taxon>
        <taxon>Alveolata</taxon>
        <taxon>Ciliophora</taxon>
        <taxon>Intramacronucleata</taxon>
        <taxon>Oligohymenophorea</taxon>
        <taxon>Hymenostomatida</taxon>
        <taxon>Tetrahymenina</taxon>
        <taxon>Tetrahymenidae</taxon>
        <taxon>Tetrahymena</taxon>
    </lineage>
</organism>
<accession>Q22WB7</accession>
<dbReference type="PIRSF" id="PIRSF000862">
    <property type="entry name" value="Steryl_ester_lip"/>
    <property type="match status" value="1"/>
</dbReference>
<dbReference type="InParanoid" id="Q22WB7"/>
<sequence length="420" mass="48349">MGVQFEQPSNLPTMIKNFCLQFTKIYCAFLVVIIISIGQMALMEMQIKDPLQRPHQIKYTDYTDILNYPTQEYNITTEDGYIINIIRIQAKNTTIQEHGKPPVLMYFGLNCAIEVFSMNNEEQSPTFFVANQGYDVWMIANRGTLYSSGHVNLTQNDPEYWQFSWQEMAEYDFRSAFDFIYEKVGRKKISTIGFSQGTTILLAALADYPNYQQKITQMILMGPTANIINQNSPAFTLGINIGGAPLLKKLGINKLVDEYKLLYYGTKYLSTFAHFVLSQITDSDVTVLNQERFQYFMATYPGGTSVQVYDHWQQLASETDQFRKYDYRNVTKNIIKYGSEVPPTYNLQNIKVPTHLFVGRYDRLGSPEDAQILYESLKLSSVNATMQLYDGGHLYFAIGRETPFLQKLQQMLIDQHKADD</sequence>
<dbReference type="RefSeq" id="XP_001009745.1">
    <property type="nucleotide sequence ID" value="XM_001009745.2"/>
</dbReference>
<feature type="transmembrane region" description="Helical" evidence="9">
    <location>
        <begin position="20"/>
        <end position="43"/>
    </location>
</feature>